<feature type="transmembrane region" description="Helical" evidence="1">
    <location>
        <begin position="189"/>
        <end position="207"/>
    </location>
</feature>
<dbReference type="PANTHER" id="PTHR40106:SF1">
    <property type="entry name" value="INNER MEMBRANE PROTEIN RCLC"/>
    <property type="match status" value="1"/>
</dbReference>
<name>A0A1H2B9P0_9BRAD</name>
<feature type="transmembrane region" description="Helical" evidence="1">
    <location>
        <begin position="134"/>
        <end position="151"/>
    </location>
</feature>
<dbReference type="PANTHER" id="PTHR40106">
    <property type="entry name" value="INNER MEMBRANE PROTEIN RCLC"/>
    <property type="match status" value="1"/>
</dbReference>
<keyword evidence="1" id="KW-1133">Transmembrane helix</keyword>
<dbReference type="InterPro" id="IPR007339">
    <property type="entry name" value="RclC-like"/>
</dbReference>
<dbReference type="GO" id="GO:0005886">
    <property type="term" value="C:plasma membrane"/>
    <property type="evidence" value="ECO:0007669"/>
    <property type="project" value="TreeGrafter"/>
</dbReference>
<keyword evidence="1" id="KW-0812">Transmembrane</keyword>
<proteinExistence type="predicted"/>
<evidence type="ECO:0000313" key="3">
    <source>
        <dbReference type="Proteomes" id="UP000243904"/>
    </source>
</evidence>
<dbReference type="AlphaFoldDB" id="A0A1H2B9P0"/>
<feature type="transmembrane region" description="Helical" evidence="1">
    <location>
        <begin position="21"/>
        <end position="40"/>
    </location>
</feature>
<accession>A0A1H2B9P0</accession>
<keyword evidence="3" id="KW-1185">Reference proteome</keyword>
<dbReference type="GO" id="GO:1901530">
    <property type="term" value="P:response to hypochlorite"/>
    <property type="evidence" value="ECO:0007669"/>
    <property type="project" value="TreeGrafter"/>
</dbReference>
<organism evidence="2 3">
    <name type="scientific">Bradyrhizobium canariense</name>
    <dbReference type="NCBI Taxonomy" id="255045"/>
    <lineage>
        <taxon>Bacteria</taxon>
        <taxon>Pseudomonadati</taxon>
        <taxon>Pseudomonadota</taxon>
        <taxon>Alphaproteobacteria</taxon>
        <taxon>Hyphomicrobiales</taxon>
        <taxon>Nitrobacteraceae</taxon>
        <taxon>Bradyrhizobium</taxon>
    </lineage>
</organism>
<dbReference type="Pfam" id="PF04224">
    <property type="entry name" value="DUF417"/>
    <property type="match status" value="2"/>
</dbReference>
<feature type="transmembrane region" description="Helical" evidence="1">
    <location>
        <begin position="94"/>
        <end position="114"/>
    </location>
</feature>
<dbReference type="EMBL" id="LT629750">
    <property type="protein sequence ID" value="SDT54629.1"/>
    <property type="molecule type" value="Genomic_DNA"/>
</dbReference>
<keyword evidence="1" id="KW-0472">Membrane</keyword>
<feature type="transmembrane region" description="Helical" evidence="1">
    <location>
        <begin position="264"/>
        <end position="286"/>
    </location>
</feature>
<feature type="transmembrane region" description="Helical" evidence="1">
    <location>
        <begin position="298"/>
        <end position="320"/>
    </location>
</feature>
<dbReference type="Proteomes" id="UP000243904">
    <property type="component" value="Chromosome I"/>
</dbReference>
<protein>
    <submittedName>
        <fullName evidence="2">Uncharacterized membrane protein YkgB</fullName>
    </submittedName>
</protein>
<evidence type="ECO:0000313" key="2">
    <source>
        <dbReference type="EMBL" id="SDT54629.1"/>
    </source>
</evidence>
<evidence type="ECO:0000256" key="1">
    <source>
        <dbReference type="SAM" id="Phobius"/>
    </source>
</evidence>
<sequence>MMNHLIEALTKSGILKGDLDYRLIRSSMVIVFLLFGYQKWFEYEAQVLIPFISNGPLISWMYPAFGIRGASWLLGFTEWLFCLLLFWGFWNKKAGILGALGSCATFLATVSIIPFMPNGWDEVAGGFPAMTGNVPFLMKDVVLFAASFYLLKQDVVRALPSAEGSGTTNHLIKYLARILGGLGLLREGLEYHVLRASMVIIFAFFGYTKWHQYAAQVMFPFISHSPFLFWLYPAFGLRGGARFLGASEWPICALLFAGFWDKRFGVLGALGSTVTFLTTLTIIPFMPDGWDPAAGFPAMAGNVPFLVKDVVLLAVSVYLLKQDLVRVLLSNRNARTVSTLSTSNAFAKDMR</sequence>
<reference evidence="3" key="1">
    <citation type="submission" date="2016-10" db="EMBL/GenBank/DDBJ databases">
        <authorList>
            <person name="Varghese N."/>
            <person name="Submissions S."/>
        </authorList>
    </citation>
    <scope>NUCLEOTIDE SEQUENCE [LARGE SCALE GENOMIC DNA]</scope>
    <source>
        <strain evidence="3">GAS369</strain>
    </source>
</reference>
<gene>
    <name evidence="2" type="ORF">SAMN05444158_6918</name>
</gene>
<feature type="transmembrane region" description="Helical" evidence="1">
    <location>
        <begin position="60"/>
        <end position="87"/>
    </location>
</feature>